<dbReference type="Pfam" id="PF01636">
    <property type="entry name" value="APH"/>
    <property type="match status" value="1"/>
</dbReference>
<evidence type="ECO:0000313" key="2">
    <source>
        <dbReference type="EMBL" id="GAA3693376.1"/>
    </source>
</evidence>
<dbReference type="InterPro" id="IPR002575">
    <property type="entry name" value="Aminoglycoside_PTrfase"/>
</dbReference>
<dbReference type="SUPFAM" id="SSF56112">
    <property type="entry name" value="Protein kinase-like (PK-like)"/>
    <property type="match status" value="1"/>
</dbReference>
<dbReference type="Gene3D" id="3.30.200.20">
    <property type="entry name" value="Phosphorylase Kinase, domain 1"/>
    <property type="match status" value="1"/>
</dbReference>
<evidence type="ECO:0000259" key="1">
    <source>
        <dbReference type="Pfam" id="PF01636"/>
    </source>
</evidence>
<keyword evidence="3" id="KW-1185">Reference proteome</keyword>
<comment type="caution">
    <text evidence="2">The sequence shown here is derived from an EMBL/GenBank/DDBJ whole genome shotgun (WGS) entry which is preliminary data.</text>
</comment>
<feature type="domain" description="Aminoglycoside phosphotransferase" evidence="1">
    <location>
        <begin position="45"/>
        <end position="289"/>
    </location>
</feature>
<dbReference type="CDD" id="cd05155">
    <property type="entry name" value="APH_ChoK_like_1"/>
    <property type="match status" value="1"/>
</dbReference>
<dbReference type="Proteomes" id="UP001500752">
    <property type="component" value="Unassembled WGS sequence"/>
</dbReference>
<dbReference type="EMBL" id="BAABEO010000023">
    <property type="protein sequence ID" value="GAA3693376.1"/>
    <property type="molecule type" value="Genomic_DNA"/>
</dbReference>
<dbReference type="InterPro" id="IPR051678">
    <property type="entry name" value="AGP_Transferase"/>
</dbReference>
<sequence length="323" mass="34198">MLPRADVPVTDMPIPEIPGPDVDITDRLVRRLLREQHPDLAALPLRPAGAGWDNVVYRLGDGLALRLPRRAAAAALMENELRWLPVLAPRLPVPVPAPLRRGAPAAGYPYPWAVVPWFEGTSAALFPAPVRDGYAGALAGFLRCLHLPAPADAPRNPVRGVPLAARDDAFRTRLAGWDAFRERHAPQAPDASVLLAVWARALEAPRHTGERVWLHGDLHPHNLVAGAAGNLVAVGDFGDLTSGDPATDLAAGWLHFTAAGHGRFRAGLGAPPGGQAGAGERAAWERARGWAVSLGLIMALHPPGEPLHAVGLHALGRLATEPG</sequence>
<protein>
    <recommendedName>
        <fullName evidence="1">Aminoglycoside phosphotransferase domain-containing protein</fullName>
    </recommendedName>
</protein>
<dbReference type="PANTHER" id="PTHR21310:SF42">
    <property type="entry name" value="BIFUNCTIONAL AAC_APH"/>
    <property type="match status" value="1"/>
</dbReference>
<gene>
    <name evidence="2" type="ORF">GCM10023081_33420</name>
</gene>
<accession>A0ABP7CMZ6</accession>
<reference evidence="3" key="1">
    <citation type="journal article" date="2019" name="Int. J. Syst. Evol. Microbiol.">
        <title>The Global Catalogue of Microorganisms (GCM) 10K type strain sequencing project: providing services to taxonomists for standard genome sequencing and annotation.</title>
        <authorList>
            <consortium name="The Broad Institute Genomics Platform"/>
            <consortium name="The Broad Institute Genome Sequencing Center for Infectious Disease"/>
            <person name="Wu L."/>
            <person name="Ma J."/>
        </authorList>
    </citation>
    <scope>NUCLEOTIDE SEQUENCE [LARGE SCALE GENOMIC DNA]</scope>
    <source>
        <strain evidence="3">JCM 30742</strain>
    </source>
</reference>
<evidence type="ECO:0000313" key="3">
    <source>
        <dbReference type="Proteomes" id="UP001500752"/>
    </source>
</evidence>
<dbReference type="Gene3D" id="3.90.1200.10">
    <property type="match status" value="1"/>
</dbReference>
<dbReference type="PANTHER" id="PTHR21310">
    <property type="entry name" value="AMINOGLYCOSIDE PHOSPHOTRANSFERASE-RELATED-RELATED"/>
    <property type="match status" value="1"/>
</dbReference>
<dbReference type="InterPro" id="IPR011009">
    <property type="entry name" value="Kinase-like_dom_sf"/>
</dbReference>
<proteinExistence type="predicted"/>
<name>A0ABP7CMZ6_9MICC</name>
<organism evidence="2 3">
    <name type="scientific">Arthrobacter ginkgonis</name>
    <dbReference type="NCBI Taxonomy" id="1630594"/>
    <lineage>
        <taxon>Bacteria</taxon>
        <taxon>Bacillati</taxon>
        <taxon>Actinomycetota</taxon>
        <taxon>Actinomycetes</taxon>
        <taxon>Micrococcales</taxon>
        <taxon>Micrococcaceae</taxon>
        <taxon>Arthrobacter</taxon>
    </lineage>
</organism>